<dbReference type="GO" id="GO:0004540">
    <property type="term" value="F:RNA nuclease activity"/>
    <property type="evidence" value="ECO:0007669"/>
    <property type="project" value="InterPro"/>
</dbReference>
<evidence type="ECO:0000256" key="6">
    <source>
        <dbReference type="HAMAP-Rule" id="MF_00265"/>
    </source>
</evidence>
<keyword evidence="1 6" id="KW-1277">Toxin-antitoxin system</keyword>
<keyword evidence="9" id="KW-1185">Reference proteome</keyword>
<dbReference type="Gene3D" id="3.40.50.1010">
    <property type="entry name" value="5'-nuclease"/>
    <property type="match status" value="1"/>
</dbReference>
<name>A0A6G7XFX4_9MICO</name>
<dbReference type="EMBL" id="CP049863">
    <property type="protein sequence ID" value="QIK63297.1"/>
    <property type="molecule type" value="Genomic_DNA"/>
</dbReference>
<evidence type="ECO:0000313" key="9">
    <source>
        <dbReference type="Proteomes" id="UP000502677"/>
    </source>
</evidence>
<dbReference type="GO" id="GO:0000287">
    <property type="term" value="F:magnesium ion binding"/>
    <property type="evidence" value="ECO:0007669"/>
    <property type="project" value="UniProtKB-UniRule"/>
</dbReference>
<dbReference type="InterPro" id="IPR002716">
    <property type="entry name" value="PIN_dom"/>
</dbReference>
<evidence type="ECO:0000256" key="1">
    <source>
        <dbReference type="ARBA" id="ARBA00022649"/>
    </source>
</evidence>
<dbReference type="Proteomes" id="UP000502677">
    <property type="component" value="Chromosome"/>
</dbReference>
<evidence type="ECO:0000256" key="3">
    <source>
        <dbReference type="ARBA" id="ARBA00022723"/>
    </source>
</evidence>
<dbReference type="HAMAP" id="MF_00265">
    <property type="entry name" value="VapC_Nob1"/>
    <property type="match status" value="1"/>
</dbReference>
<dbReference type="KEGG" id="lvi:G7068_08865"/>
<reference evidence="8 9" key="1">
    <citation type="submission" date="2020-03" db="EMBL/GenBank/DDBJ databases">
        <title>Leucobacter sp. nov., isolated from beetles.</title>
        <authorList>
            <person name="Hyun D.-W."/>
            <person name="Bae J.-W."/>
        </authorList>
    </citation>
    <scope>NUCLEOTIDE SEQUENCE [LARGE SCALE GENOMIC DNA]</scope>
    <source>
        <strain evidence="8 9">HDW9C</strain>
    </source>
</reference>
<dbReference type="GO" id="GO:0090729">
    <property type="term" value="F:toxin activity"/>
    <property type="evidence" value="ECO:0007669"/>
    <property type="project" value="UniProtKB-KW"/>
</dbReference>
<feature type="domain" description="PIN" evidence="7">
    <location>
        <begin position="4"/>
        <end position="129"/>
    </location>
</feature>
<dbReference type="InterPro" id="IPR029060">
    <property type="entry name" value="PIN-like_dom_sf"/>
</dbReference>
<dbReference type="GO" id="GO:0016787">
    <property type="term" value="F:hydrolase activity"/>
    <property type="evidence" value="ECO:0007669"/>
    <property type="project" value="UniProtKB-KW"/>
</dbReference>
<evidence type="ECO:0000256" key="5">
    <source>
        <dbReference type="ARBA" id="ARBA00022842"/>
    </source>
</evidence>
<keyword evidence="5 6" id="KW-0460">Magnesium</keyword>
<dbReference type="Pfam" id="PF01850">
    <property type="entry name" value="PIN"/>
    <property type="match status" value="1"/>
</dbReference>
<comment type="function">
    <text evidence="6">Toxic component of a toxin-antitoxin (TA) system. An RNase.</text>
</comment>
<sequence length="142" mass="15538">MSRYLLDTNVLIALLDPAQQFHAAANRWFYGGAMRDWLSCPITENGTVRIISLPKYPGARTPGMVLESLGTLLTVGNHEHIADDVSLLSPDIDPSRLETSAQVTDTYLALLAHKHGAQLATFDRRISTAALRVPGEVFQVPV</sequence>
<evidence type="ECO:0000256" key="2">
    <source>
        <dbReference type="ARBA" id="ARBA00022722"/>
    </source>
</evidence>
<keyword evidence="4 6" id="KW-0378">Hydrolase</keyword>
<keyword evidence="6" id="KW-0800">Toxin</keyword>
<evidence type="ECO:0000313" key="8">
    <source>
        <dbReference type="EMBL" id="QIK63297.1"/>
    </source>
</evidence>
<feature type="binding site" evidence="6">
    <location>
        <position position="105"/>
    </location>
    <ligand>
        <name>Mg(2+)</name>
        <dbReference type="ChEBI" id="CHEBI:18420"/>
    </ligand>
</feature>
<evidence type="ECO:0000259" key="7">
    <source>
        <dbReference type="Pfam" id="PF01850"/>
    </source>
</evidence>
<dbReference type="InterPro" id="IPR022907">
    <property type="entry name" value="VapC_family"/>
</dbReference>
<protein>
    <recommendedName>
        <fullName evidence="6">Ribonuclease VapC</fullName>
        <shortName evidence="6">RNase VapC</shortName>
        <ecNumber evidence="6">3.1.-.-</ecNumber>
    </recommendedName>
    <alternativeName>
        <fullName evidence="6">Toxin VapC</fullName>
    </alternativeName>
</protein>
<dbReference type="RefSeq" id="WP_166291244.1">
    <property type="nucleotide sequence ID" value="NZ_CP049863.1"/>
</dbReference>
<gene>
    <name evidence="6" type="primary">vapC</name>
    <name evidence="8" type="ORF">G7068_08865</name>
</gene>
<comment type="cofactor">
    <cofactor evidence="6">
        <name>Mg(2+)</name>
        <dbReference type="ChEBI" id="CHEBI:18420"/>
    </cofactor>
</comment>
<dbReference type="AlphaFoldDB" id="A0A6G7XFX4"/>
<keyword evidence="2 6" id="KW-0540">Nuclease</keyword>
<dbReference type="SUPFAM" id="SSF88723">
    <property type="entry name" value="PIN domain-like"/>
    <property type="match status" value="1"/>
</dbReference>
<dbReference type="EC" id="3.1.-.-" evidence="6"/>
<proteinExistence type="inferred from homology"/>
<organism evidence="8 9">
    <name type="scientific">Leucobacter viscericola</name>
    <dbReference type="NCBI Taxonomy" id="2714935"/>
    <lineage>
        <taxon>Bacteria</taxon>
        <taxon>Bacillati</taxon>
        <taxon>Actinomycetota</taxon>
        <taxon>Actinomycetes</taxon>
        <taxon>Micrococcales</taxon>
        <taxon>Microbacteriaceae</taxon>
        <taxon>Leucobacter</taxon>
    </lineage>
</organism>
<evidence type="ECO:0000256" key="4">
    <source>
        <dbReference type="ARBA" id="ARBA00022801"/>
    </source>
</evidence>
<keyword evidence="3 6" id="KW-0479">Metal-binding</keyword>
<comment type="similarity">
    <text evidence="6">Belongs to the PINc/VapC protein family.</text>
</comment>
<feature type="binding site" evidence="6">
    <location>
        <position position="7"/>
    </location>
    <ligand>
        <name>Mg(2+)</name>
        <dbReference type="ChEBI" id="CHEBI:18420"/>
    </ligand>
</feature>
<accession>A0A6G7XFX4</accession>